<dbReference type="PROSITE" id="PS50989">
    <property type="entry name" value="COA_CT_CTER"/>
    <property type="match status" value="1"/>
</dbReference>
<dbReference type="PANTHER" id="PTHR43842">
    <property type="entry name" value="PROPIONYL-COA CARBOXYLASE BETA CHAIN"/>
    <property type="match status" value="1"/>
</dbReference>
<evidence type="ECO:0000259" key="1">
    <source>
        <dbReference type="PROSITE" id="PS50980"/>
    </source>
</evidence>
<dbReference type="SUPFAM" id="SSF52096">
    <property type="entry name" value="ClpP/crotonase"/>
    <property type="match status" value="2"/>
</dbReference>
<sequence length="515" mass="56399">MDMYDKINELYDKKREIELGGGDDRIVKQHEKGKLTARERIDLLLDEGTFVEINPFVVHRTVDFGMDKKEGPGDGVVTGYGKVNGRPIYLFSQDFTVFGGALGEMHAMKIANVMDLAAKNGTPFVGLNDSGGARIQEGVVSLDGYGHIFYRNSIYSGVIPQISVIMGPCAGGAVYSPAITDFVFMVDKTSQMFITGPKVIETVTGEKISSEDLGGAKVHNSISGAAHFRGPTEEEVLNQVRDLLAYLPQNNEQKPPSIEPQDNDDYLGNIIELVPVEATRPYDIRKVIEEIVDPSSFMEVHKEFAKNVVVGLARIKGDVVGLVCNQPKVMAGGLDIDSSDKASRFIRFCDSFNIPIITFEDVTGFFPGIKQEHGGIIRHGAKILYAYSEATVPKITVILRKAYGGAYVALNSKAIGADLVFAWPNAEIAVMGPNGAANIIFAREIDNSDDPEATRAAKIEEYREKFANPYVAASHGLVDDVIDPRETRIKLIQALDMMKTKKETRPAKKHGNIPL</sequence>
<dbReference type="Pfam" id="PF01039">
    <property type="entry name" value="Carboxyl_trans"/>
    <property type="match status" value="1"/>
</dbReference>
<evidence type="ECO:0000313" key="4">
    <source>
        <dbReference type="Proteomes" id="UP000618943"/>
    </source>
</evidence>
<evidence type="ECO:0000259" key="2">
    <source>
        <dbReference type="PROSITE" id="PS50989"/>
    </source>
</evidence>
<dbReference type="InterPro" id="IPR034733">
    <property type="entry name" value="AcCoA_carboxyl_beta"/>
</dbReference>
<dbReference type="Proteomes" id="UP000618943">
    <property type="component" value="Unassembled WGS sequence"/>
</dbReference>
<dbReference type="Gene3D" id="3.90.226.10">
    <property type="entry name" value="2-enoyl-CoA Hydratase, Chain A, domain 1"/>
    <property type="match status" value="2"/>
</dbReference>
<dbReference type="InterPro" id="IPR051047">
    <property type="entry name" value="AccD/PCCB"/>
</dbReference>
<accession>A0ABS1H3V9</accession>
<dbReference type="EMBL" id="JAEOAH010000004">
    <property type="protein sequence ID" value="MBK3494109.1"/>
    <property type="molecule type" value="Genomic_DNA"/>
</dbReference>
<gene>
    <name evidence="3" type="ORF">JFL43_04400</name>
</gene>
<organism evidence="3 4">
    <name type="scientific">Viridibacillus soli</name>
    <dbReference type="NCBI Taxonomy" id="2798301"/>
    <lineage>
        <taxon>Bacteria</taxon>
        <taxon>Bacillati</taxon>
        <taxon>Bacillota</taxon>
        <taxon>Bacilli</taxon>
        <taxon>Bacillales</taxon>
        <taxon>Caryophanaceae</taxon>
        <taxon>Viridibacillus</taxon>
    </lineage>
</organism>
<name>A0ABS1H3V9_9BACL</name>
<protein>
    <submittedName>
        <fullName evidence="3">Methylmalonyl-CoA carboxyltransferase</fullName>
    </submittedName>
</protein>
<dbReference type="InterPro" id="IPR011762">
    <property type="entry name" value="COA_CT_N"/>
</dbReference>
<dbReference type="PROSITE" id="PS50980">
    <property type="entry name" value="COA_CT_NTER"/>
    <property type="match status" value="1"/>
</dbReference>
<dbReference type="InterPro" id="IPR029045">
    <property type="entry name" value="ClpP/crotonase-like_dom_sf"/>
</dbReference>
<dbReference type="RefSeq" id="WP_100797860.1">
    <property type="nucleotide sequence ID" value="NZ_JAEOAH010000004.1"/>
</dbReference>
<evidence type="ECO:0000313" key="3">
    <source>
        <dbReference type="EMBL" id="MBK3494109.1"/>
    </source>
</evidence>
<dbReference type="PANTHER" id="PTHR43842:SF2">
    <property type="entry name" value="PROPIONYL-COA CARBOXYLASE BETA CHAIN, MITOCHONDRIAL"/>
    <property type="match status" value="1"/>
</dbReference>
<dbReference type="InterPro" id="IPR011763">
    <property type="entry name" value="COA_CT_C"/>
</dbReference>
<proteinExistence type="predicted"/>
<feature type="domain" description="CoA carboxyltransferase N-terminal" evidence="1">
    <location>
        <begin position="3"/>
        <end position="259"/>
    </location>
</feature>
<feature type="domain" description="CoA carboxyltransferase C-terminal" evidence="2">
    <location>
        <begin position="271"/>
        <end position="497"/>
    </location>
</feature>
<comment type="caution">
    <text evidence="3">The sequence shown here is derived from an EMBL/GenBank/DDBJ whole genome shotgun (WGS) entry which is preliminary data.</text>
</comment>
<reference evidence="3 4" key="1">
    <citation type="submission" date="2020-12" db="EMBL/GenBank/DDBJ databases">
        <title>YIM B01967 draft genome.</title>
        <authorList>
            <person name="Yan X."/>
        </authorList>
    </citation>
    <scope>NUCLEOTIDE SEQUENCE [LARGE SCALE GENOMIC DNA]</scope>
    <source>
        <strain evidence="3 4">YIM B01967</strain>
    </source>
</reference>
<keyword evidence="4" id="KW-1185">Reference proteome</keyword>